<dbReference type="Proteomes" id="UP000319143">
    <property type="component" value="Unassembled WGS sequence"/>
</dbReference>
<evidence type="ECO:0000313" key="3">
    <source>
        <dbReference type="Proteomes" id="UP000319143"/>
    </source>
</evidence>
<reference evidence="2 3" key="1">
    <citation type="submission" date="2019-02" db="EMBL/GenBank/DDBJ databases">
        <title>Deep-cultivation of Planctomycetes and their phenomic and genomic characterization uncovers novel biology.</title>
        <authorList>
            <person name="Wiegand S."/>
            <person name="Jogler M."/>
            <person name="Boedeker C."/>
            <person name="Pinto D."/>
            <person name="Vollmers J."/>
            <person name="Rivas-Marin E."/>
            <person name="Kohn T."/>
            <person name="Peeters S.H."/>
            <person name="Heuer A."/>
            <person name="Rast P."/>
            <person name="Oberbeckmann S."/>
            <person name="Bunk B."/>
            <person name="Jeske O."/>
            <person name="Meyerdierks A."/>
            <person name="Storesund J.E."/>
            <person name="Kallscheuer N."/>
            <person name="Luecker S."/>
            <person name="Lage O.M."/>
            <person name="Pohl T."/>
            <person name="Merkel B.J."/>
            <person name="Hornburger P."/>
            <person name="Mueller R.-W."/>
            <person name="Bruemmer F."/>
            <person name="Labrenz M."/>
            <person name="Spormann A.M."/>
            <person name="Op Den Camp H."/>
            <person name="Overmann J."/>
            <person name="Amann R."/>
            <person name="Jetten M.S.M."/>
            <person name="Mascher T."/>
            <person name="Medema M.H."/>
            <person name="Devos D.P."/>
            <person name="Kaster A.-K."/>
            <person name="Ovreas L."/>
            <person name="Rohde M."/>
            <person name="Galperin M.Y."/>
            <person name="Jogler C."/>
        </authorList>
    </citation>
    <scope>NUCLEOTIDE SEQUENCE [LARGE SCALE GENOMIC DNA]</scope>
    <source>
        <strain evidence="2 3">Poly41</strain>
    </source>
</reference>
<feature type="compositionally biased region" description="Basic and acidic residues" evidence="1">
    <location>
        <begin position="157"/>
        <end position="172"/>
    </location>
</feature>
<feature type="compositionally biased region" description="Polar residues" evidence="1">
    <location>
        <begin position="173"/>
        <end position="196"/>
    </location>
</feature>
<protein>
    <submittedName>
        <fullName evidence="2">Uncharacterized protein</fullName>
    </submittedName>
</protein>
<gene>
    <name evidence="2" type="ORF">Poly41_43460</name>
</gene>
<comment type="caution">
    <text evidence="2">The sequence shown here is derived from an EMBL/GenBank/DDBJ whole genome shotgun (WGS) entry which is preliminary data.</text>
</comment>
<dbReference type="EMBL" id="SJPV01000008">
    <property type="protein sequence ID" value="TWU34200.1"/>
    <property type="molecule type" value="Genomic_DNA"/>
</dbReference>
<feature type="region of interest" description="Disordered" evidence="1">
    <location>
        <begin position="1"/>
        <end position="32"/>
    </location>
</feature>
<evidence type="ECO:0000256" key="1">
    <source>
        <dbReference type="SAM" id="MobiDB-lite"/>
    </source>
</evidence>
<feature type="region of interest" description="Disordered" evidence="1">
    <location>
        <begin position="156"/>
        <end position="234"/>
    </location>
</feature>
<dbReference type="OrthoDB" id="290280at2"/>
<name>A0A5C6DBL0_9BACT</name>
<dbReference type="AlphaFoldDB" id="A0A5C6DBL0"/>
<sequence>MATRLTVVMVQSPPPSSTADFEPTDPAASKNCSSLQSVDRIVGELLGAAGIDLMLIGRPEQIAPDSTDHLSLELIQGDVAILDWQSPSALCEAFAELGLRGARFPHPHDEQTAKPTANRSRRLYAFDLRQFGSPQAIRNAMQELLNEKQVRTFSLIADREGQSTAARERRTEPSQTDRSTPPITVRTSPPQHTTASVLPLRHTNGGPAGGYRETSNEGSKQQPKEARPQQPPDALDALVDQLDHFDLG</sequence>
<proteinExistence type="predicted"/>
<accession>A0A5C6DBL0</accession>
<organism evidence="2 3">
    <name type="scientific">Novipirellula artificiosorum</name>
    <dbReference type="NCBI Taxonomy" id="2528016"/>
    <lineage>
        <taxon>Bacteria</taxon>
        <taxon>Pseudomonadati</taxon>
        <taxon>Planctomycetota</taxon>
        <taxon>Planctomycetia</taxon>
        <taxon>Pirellulales</taxon>
        <taxon>Pirellulaceae</taxon>
        <taxon>Novipirellula</taxon>
    </lineage>
</organism>
<evidence type="ECO:0000313" key="2">
    <source>
        <dbReference type="EMBL" id="TWU34200.1"/>
    </source>
</evidence>
<dbReference type="RefSeq" id="WP_146528615.1">
    <property type="nucleotide sequence ID" value="NZ_SJPV01000008.1"/>
</dbReference>
<keyword evidence="3" id="KW-1185">Reference proteome</keyword>